<evidence type="ECO:0000256" key="2">
    <source>
        <dbReference type="SAM" id="MobiDB-lite"/>
    </source>
</evidence>
<dbReference type="GO" id="GO:0000151">
    <property type="term" value="C:ubiquitin ligase complex"/>
    <property type="evidence" value="ECO:0007669"/>
    <property type="project" value="TreeGrafter"/>
</dbReference>
<feature type="compositionally biased region" description="Low complexity" evidence="2">
    <location>
        <begin position="617"/>
        <end position="639"/>
    </location>
</feature>
<dbReference type="Pfam" id="PF13634">
    <property type="entry name" value="Nucleoporin_FG"/>
    <property type="match status" value="1"/>
</dbReference>
<dbReference type="InterPro" id="IPR005176">
    <property type="entry name" value="PONY_dom"/>
</dbReference>
<gene>
    <name evidence="4" type="ORF">PGLA1383_LOCUS24671</name>
</gene>
<comment type="caution">
    <text evidence="4">The sequence shown here is derived from an EMBL/GenBank/DDBJ whole genome shotgun (WGS) entry which is preliminary data.</text>
</comment>
<dbReference type="Gene3D" id="1.10.238.200">
    <property type="entry name" value="Cullin, PONY binding domain"/>
    <property type="match status" value="1"/>
</dbReference>
<comment type="function">
    <text evidence="1">Neddylation of cullins play an essential role in the regulation of SCF-type complexes activity.</text>
</comment>
<dbReference type="InterPro" id="IPR014764">
    <property type="entry name" value="DCN-prot"/>
</dbReference>
<dbReference type="Pfam" id="PF03556">
    <property type="entry name" value="Cullin_binding"/>
    <property type="match status" value="1"/>
</dbReference>
<proteinExistence type="predicted"/>
<name>A0A813F1U8_POLGL</name>
<feature type="non-terminal residue" evidence="4">
    <location>
        <position position="1"/>
    </location>
</feature>
<dbReference type="GO" id="GO:0032182">
    <property type="term" value="F:ubiquitin-like protein binding"/>
    <property type="evidence" value="ECO:0007669"/>
    <property type="project" value="TreeGrafter"/>
</dbReference>
<protein>
    <recommendedName>
        <fullName evidence="1">Defective in cullin neddylation protein</fullName>
    </recommendedName>
</protein>
<dbReference type="GO" id="GO:0045116">
    <property type="term" value="P:protein neddylation"/>
    <property type="evidence" value="ECO:0007669"/>
    <property type="project" value="TreeGrafter"/>
</dbReference>
<dbReference type="Gene3D" id="1.10.238.10">
    <property type="entry name" value="EF-hand"/>
    <property type="match status" value="1"/>
</dbReference>
<dbReference type="Proteomes" id="UP000654075">
    <property type="component" value="Unassembled WGS sequence"/>
</dbReference>
<evidence type="ECO:0000259" key="3">
    <source>
        <dbReference type="PROSITE" id="PS51229"/>
    </source>
</evidence>
<feature type="region of interest" description="Disordered" evidence="2">
    <location>
        <begin position="608"/>
        <end position="639"/>
    </location>
</feature>
<sequence length="725" mass="73770">KYKAPTDEDVIRPEGIQELCNDLGVSPMDPVTLVLSWHCRAEQMGIFTREEFAGGMQRLGCDDVAKLRAKLEELRAQLLDRVVCKDVYAFTFQFALDQGQRCLPAEMCVEFWKLLLRAHFPLLDIWIGFVEEKVKNAISKDTWMMLYDLATQVKPDLSDYDENGAWPVLIDEFVEHVRRKTAAGESCWETSQILQDANLGLFGAPAASGGGLFGAPAAPAAGGLFGAPAAAPAGGLFGAPAATGGGLFGAPAAATGGGLFGAPAAPAAGGLFGAPAAAPAGGLFGAPAAPAAGGLFGAPAAPAGGLFGAPAAAPAGGLFGAPAAPAGGLFGAPAAAPAGGLFGAPAAPAAGGLFGAPAAAGGGLFGAPAAAGGGLSGAPAGPAAGLGGADAQFLCMELSKRMGDLYPILQRAGGDRQAAAIAAHASQAAGGSTQAAGFVAYTYSFSANPQVLAQGNAPQFNPAQHIDMGKWVQAMQNNPDPQSCYPEPLVGLPALEARLQAQQRGVEECSGALEELRKGFGNLKDHLQAQSRSRLEECRQRQQRLQRQLLQVIIALERRALGSGAARRSPQAEAQLEARLARIEEVCCAPGGARARLEELWVQVQQLLQQGPPPGGPSRLPQLASSSTSASSSSGAGALSPAMLPGGNGLLSAVGSEPLLGAPAAAPAVGSDEAAEQALRLTAKQGELLEQLAEELARRKRDVAQFEGALARFAAQGVTSNGWVI</sequence>
<dbReference type="PANTHER" id="PTHR12281:SF31">
    <property type="entry name" value="DCN1-LIKE PROTEIN 3"/>
    <property type="match status" value="1"/>
</dbReference>
<dbReference type="Pfam" id="PF13874">
    <property type="entry name" value="Nup54"/>
    <property type="match status" value="1"/>
</dbReference>
<evidence type="ECO:0000313" key="5">
    <source>
        <dbReference type="Proteomes" id="UP000654075"/>
    </source>
</evidence>
<dbReference type="InterPro" id="IPR025574">
    <property type="entry name" value="Nucleoporin_FG_rpt"/>
</dbReference>
<dbReference type="GO" id="GO:0005886">
    <property type="term" value="C:plasma membrane"/>
    <property type="evidence" value="ECO:0007669"/>
    <property type="project" value="UniProtKB-ARBA"/>
</dbReference>
<organism evidence="4 5">
    <name type="scientific">Polarella glacialis</name>
    <name type="common">Dinoflagellate</name>
    <dbReference type="NCBI Taxonomy" id="89957"/>
    <lineage>
        <taxon>Eukaryota</taxon>
        <taxon>Sar</taxon>
        <taxon>Alveolata</taxon>
        <taxon>Dinophyceae</taxon>
        <taxon>Suessiales</taxon>
        <taxon>Suessiaceae</taxon>
        <taxon>Polarella</taxon>
    </lineage>
</organism>
<feature type="domain" description="DCUN1" evidence="3">
    <location>
        <begin position="1"/>
        <end position="178"/>
    </location>
</feature>
<dbReference type="PANTHER" id="PTHR12281">
    <property type="entry name" value="RP42 RELATED"/>
    <property type="match status" value="1"/>
</dbReference>
<dbReference type="AlphaFoldDB" id="A0A813F1U8"/>
<evidence type="ECO:0000313" key="4">
    <source>
        <dbReference type="EMBL" id="CAE8606693.1"/>
    </source>
</evidence>
<dbReference type="PROSITE" id="PS51229">
    <property type="entry name" value="DCUN1"/>
    <property type="match status" value="1"/>
</dbReference>
<keyword evidence="5" id="KW-1185">Reference proteome</keyword>
<dbReference type="GO" id="GO:0097602">
    <property type="term" value="F:cullin family protein binding"/>
    <property type="evidence" value="ECO:0007669"/>
    <property type="project" value="TreeGrafter"/>
</dbReference>
<accession>A0A813F1U8</accession>
<dbReference type="OrthoDB" id="309581at2759"/>
<dbReference type="GO" id="GO:0005643">
    <property type="term" value="C:nuclear pore"/>
    <property type="evidence" value="ECO:0007669"/>
    <property type="project" value="UniProtKB-ARBA"/>
</dbReference>
<reference evidence="4" key="1">
    <citation type="submission" date="2021-02" db="EMBL/GenBank/DDBJ databases">
        <authorList>
            <person name="Dougan E. K."/>
            <person name="Rhodes N."/>
            <person name="Thang M."/>
            <person name="Chan C."/>
        </authorList>
    </citation>
    <scope>NUCLEOTIDE SEQUENCE</scope>
</reference>
<dbReference type="InterPro" id="IPR025712">
    <property type="entry name" value="Nup54_alpha-helical_dom"/>
</dbReference>
<dbReference type="GO" id="GO:0031624">
    <property type="term" value="F:ubiquitin conjugating enzyme binding"/>
    <property type="evidence" value="ECO:0007669"/>
    <property type="project" value="TreeGrafter"/>
</dbReference>
<evidence type="ECO:0000256" key="1">
    <source>
        <dbReference type="RuleBase" id="RU410713"/>
    </source>
</evidence>
<dbReference type="InterPro" id="IPR042460">
    <property type="entry name" value="DCN1-like_PONY"/>
</dbReference>
<dbReference type="FunFam" id="1.10.238.200:FF:000003">
    <property type="entry name" value="DCN1-like protein 3"/>
    <property type="match status" value="1"/>
</dbReference>
<dbReference type="EMBL" id="CAJNNV010019672">
    <property type="protein sequence ID" value="CAE8606693.1"/>
    <property type="molecule type" value="Genomic_DNA"/>
</dbReference>